<evidence type="ECO:0000313" key="9">
    <source>
        <dbReference type="EMBL" id="MFB9991058.1"/>
    </source>
</evidence>
<dbReference type="EC" id="3.2.1.55" evidence="4"/>
<dbReference type="InterPro" id="IPR010720">
    <property type="entry name" value="Alpha-L-AF_C"/>
</dbReference>
<dbReference type="PANTHER" id="PTHR43576:SF3">
    <property type="entry name" value="ALPHA-L-ARABINOFURANOSIDASE C"/>
    <property type="match status" value="1"/>
</dbReference>
<sequence length="520" mass="57313">MTQSQSGSPATPAQASVALHTGRTIGEISPLIFGGFAEHMGRCIYEGIYDPESPLSDERGLRTDVMAALRETNYRIMRYPGGNFVSGYRWTDGIGPKADRPRRRALAWRSIETNQFGPHEFMDFARELGTEPMWAVNLGTGSIQEAADLVEYMNLPTGTLYSDLRAANGQQEPYGVKYWCLGNEMDGPWQIGQMDAATYAEKAVQASKLMRWMDPSIKTIACGSSATSMPGYPDWDLTVLNHAYDQIDYFSMHHYAANPYPTVSNTERLPLDTDSYLASSIHFAEHADTLAAAIRVAKAKNRSKRDVHLCWDEWNVWYRAKGGDGDWSEAPHILEEEYNLEDALVVATWLNTFLNKADVVKIACIAQIVNVIAPLMTRRDAMFRQTIFYPLTLFSNHAAGHALAALVRAPIHDTKRYGGVSQLDVSASFDEATGRGATFLVNRSQTEPLQVTVTWENGAPQAVTHAWQMSGPDPLAGNSFEAPDAVTAQAIAAPVLDGAHATLLLPPLSFTTLLSQHPQP</sequence>
<dbReference type="Gene3D" id="2.60.40.1180">
    <property type="entry name" value="Golgi alpha-mannosidase II"/>
    <property type="match status" value="1"/>
</dbReference>
<dbReference type="PANTHER" id="PTHR43576">
    <property type="entry name" value="ALPHA-L-ARABINOFURANOSIDASE C-RELATED"/>
    <property type="match status" value="1"/>
</dbReference>
<dbReference type="Pfam" id="PF22848">
    <property type="entry name" value="ASD1_dom"/>
    <property type="match status" value="1"/>
</dbReference>
<dbReference type="InterPro" id="IPR013780">
    <property type="entry name" value="Glyco_hydro_b"/>
</dbReference>
<keyword evidence="10" id="KW-1185">Reference proteome</keyword>
<evidence type="ECO:0000256" key="3">
    <source>
        <dbReference type="ARBA" id="ARBA00011165"/>
    </source>
</evidence>
<dbReference type="RefSeq" id="WP_380005614.1">
    <property type="nucleotide sequence ID" value="NZ_JBHLYR010000011.1"/>
</dbReference>
<evidence type="ECO:0000256" key="7">
    <source>
        <dbReference type="ARBA" id="ARBA00023295"/>
    </source>
</evidence>
<proteinExistence type="inferred from homology"/>
<dbReference type="InterPro" id="IPR055235">
    <property type="entry name" value="ASD1_cat"/>
</dbReference>
<dbReference type="SMART" id="SM00813">
    <property type="entry name" value="Alpha-L-AF_C"/>
    <property type="match status" value="1"/>
</dbReference>
<organism evidence="9 10">
    <name type="scientific">Deinococcus oregonensis</name>
    <dbReference type="NCBI Taxonomy" id="1805970"/>
    <lineage>
        <taxon>Bacteria</taxon>
        <taxon>Thermotogati</taxon>
        <taxon>Deinococcota</taxon>
        <taxon>Deinococci</taxon>
        <taxon>Deinococcales</taxon>
        <taxon>Deinococcaceae</taxon>
        <taxon>Deinococcus</taxon>
    </lineage>
</organism>
<keyword evidence="5" id="KW-0378">Hydrolase</keyword>
<comment type="similarity">
    <text evidence="2">Belongs to the glycosyl hydrolase 51 family.</text>
</comment>
<keyword evidence="7" id="KW-0326">Glycosidase</keyword>
<reference evidence="9 10" key="1">
    <citation type="submission" date="2024-09" db="EMBL/GenBank/DDBJ databases">
        <authorList>
            <person name="Sun Q."/>
            <person name="Mori K."/>
        </authorList>
    </citation>
    <scope>NUCLEOTIDE SEQUENCE [LARGE SCALE GENOMIC DNA]</scope>
    <source>
        <strain evidence="9 10">JCM 13503</strain>
    </source>
</reference>
<comment type="subunit">
    <text evidence="3">Homohexamer; trimer of dimers.</text>
</comment>
<evidence type="ECO:0000256" key="2">
    <source>
        <dbReference type="ARBA" id="ARBA00007186"/>
    </source>
</evidence>
<comment type="caution">
    <text evidence="9">The sequence shown here is derived from an EMBL/GenBank/DDBJ whole genome shotgun (WGS) entry which is preliminary data.</text>
</comment>
<evidence type="ECO:0000256" key="1">
    <source>
        <dbReference type="ARBA" id="ARBA00001462"/>
    </source>
</evidence>
<evidence type="ECO:0000256" key="4">
    <source>
        <dbReference type="ARBA" id="ARBA00012670"/>
    </source>
</evidence>
<comment type="catalytic activity">
    <reaction evidence="1">
        <text>Hydrolysis of terminal non-reducing alpha-L-arabinofuranoside residues in alpha-L-arabinosides.</text>
        <dbReference type="EC" id="3.2.1.55"/>
    </reaction>
</comment>
<dbReference type="SUPFAM" id="SSF51445">
    <property type="entry name" value="(Trans)glycosidases"/>
    <property type="match status" value="1"/>
</dbReference>
<dbReference type="Pfam" id="PF06964">
    <property type="entry name" value="Alpha-L-AF_C"/>
    <property type="match status" value="1"/>
</dbReference>
<evidence type="ECO:0000313" key="10">
    <source>
        <dbReference type="Proteomes" id="UP001589733"/>
    </source>
</evidence>
<accession>A0ABV6AY08</accession>
<dbReference type="EMBL" id="JBHLYR010000011">
    <property type="protein sequence ID" value="MFB9991058.1"/>
    <property type="molecule type" value="Genomic_DNA"/>
</dbReference>
<gene>
    <name evidence="9" type="ORF">ACFFLM_03550</name>
</gene>
<evidence type="ECO:0000256" key="5">
    <source>
        <dbReference type="ARBA" id="ARBA00022801"/>
    </source>
</evidence>
<dbReference type="Proteomes" id="UP001589733">
    <property type="component" value="Unassembled WGS sequence"/>
</dbReference>
<keyword evidence="6" id="KW-0119">Carbohydrate metabolism</keyword>
<protein>
    <recommendedName>
        <fullName evidence="4">non-reducing end alpha-L-arabinofuranosidase</fullName>
        <ecNumber evidence="4">3.2.1.55</ecNumber>
    </recommendedName>
</protein>
<evidence type="ECO:0000256" key="6">
    <source>
        <dbReference type="ARBA" id="ARBA00023277"/>
    </source>
</evidence>
<evidence type="ECO:0000259" key="8">
    <source>
        <dbReference type="SMART" id="SM00813"/>
    </source>
</evidence>
<dbReference type="SUPFAM" id="SSF51011">
    <property type="entry name" value="Glycosyl hydrolase domain"/>
    <property type="match status" value="1"/>
</dbReference>
<feature type="domain" description="Alpha-L-arabinofuranosidase C-terminal" evidence="8">
    <location>
        <begin position="312"/>
        <end position="509"/>
    </location>
</feature>
<dbReference type="InterPro" id="IPR017853">
    <property type="entry name" value="GH"/>
</dbReference>
<name>A0ABV6AY08_9DEIO</name>
<dbReference type="Gene3D" id="3.20.20.80">
    <property type="entry name" value="Glycosidases"/>
    <property type="match status" value="1"/>
</dbReference>